<dbReference type="CDD" id="cd00827">
    <property type="entry name" value="init_cond_enzymes"/>
    <property type="match status" value="1"/>
</dbReference>
<proteinExistence type="predicted"/>
<dbReference type="RefSeq" id="WP_380115960.1">
    <property type="nucleotide sequence ID" value="NZ_JBHSIU010000018.1"/>
</dbReference>
<dbReference type="SUPFAM" id="SSF53901">
    <property type="entry name" value="Thiolase-like"/>
    <property type="match status" value="1"/>
</dbReference>
<dbReference type="Proteomes" id="UP001595912">
    <property type="component" value="Unassembled WGS sequence"/>
</dbReference>
<dbReference type="PANTHER" id="PTHR34069:SF2">
    <property type="entry name" value="BETA-KETOACYL-[ACYL-CARRIER-PROTEIN] SYNTHASE III"/>
    <property type="match status" value="1"/>
</dbReference>
<protein>
    <submittedName>
        <fullName evidence="4">Ketoacyl-ACP synthase III family protein</fullName>
    </submittedName>
</protein>
<keyword evidence="5" id="KW-1185">Reference proteome</keyword>
<sequence length="347" mass="36880">MRWTDLYIAGTGAYLPKTESVEDAIAEGRYDADSAVHTDHLSVTVAPDGENIADMAVHAGREAAARAGAGPADVGAVFYSVVLHNGIDVWNAAAYIQQGVAAEGAFAAEVRAGSNGGLVAVEVAASYLATHPAATLAVATAGDLWSAPYFDRWRADRILYGDGAAAVALSTRGGFARIVSLVNVTDPTLEAMHRGRQPWGPFQFSAEQPIDLHRRHEEFLETFDKDEVWQRVQAGAKTAATTALQEADLSLADVEHIVVPHFGRNLITKQCLEPMGGADLDRTTWEFARQVGHLGPGDQFAGLNHLAERGALNAGDRVFLFGVGGGFSWSCAVVEILDEPSWASVAT</sequence>
<dbReference type="Pfam" id="PF08541">
    <property type="entry name" value="ACP_syn_III_C"/>
    <property type="match status" value="1"/>
</dbReference>
<comment type="caution">
    <text evidence="4">The sequence shown here is derived from an EMBL/GenBank/DDBJ whole genome shotgun (WGS) entry which is preliminary data.</text>
</comment>
<evidence type="ECO:0000313" key="4">
    <source>
        <dbReference type="EMBL" id="MFC4999514.1"/>
    </source>
</evidence>
<evidence type="ECO:0000313" key="5">
    <source>
        <dbReference type="Proteomes" id="UP001595912"/>
    </source>
</evidence>
<keyword evidence="1" id="KW-0808">Transferase</keyword>
<evidence type="ECO:0000256" key="2">
    <source>
        <dbReference type="ARBA" id="ARBA00023315"/>
    </source>
</evidence>
<dbReference type="Gene3D" id="3.40.47.10">
    <property type="match status" value="2"/>
</dbReference>
<dbReference type="EMBL" id="JBHSIU010000018">
    <property type="protein sequence ID" value="MFC4999514.1"/>
    <property type="molecule type" value="Genomic_DNA"/>
</dbReference>
<dbReference type="InterPro" id="IPR016039">
    <property type="entry name" value="Thiolase-like"/>
</dbReference>
<evidence type="ECO:0000256" key="1">
    <source>
        <dbReference type="ARBA" id="ARBA00022679"/>
    </source>
</evidence>
<gene>
    <name evidence="4" type="ORF">ACFPIJ_16950</name>
</gene>
<dbReference type="PANTHER" id="PTHR34069">
    <property type="entry name" value="3-OXOACYL-[ACYL-CARRIER-PROTEIN] SYNTHASE 3"/>
    <property type="match status" value="1"/>
</dbReference>
<keyword evidence="2" id="KW-0012">Acyltransferase</keyword>
<accession>A0ABV9VV17</accession>
<feature type="domain" description="Beta-ketoacyl-[acyl-carrier-protein] synthase III C-terminal" evidence="3">
    <location>
        <begin position="244"/>
        <end position="336"/>
    </location>
</feature>
<evidence type="ECO:0000259" key="3">
    <source>
        <dbReference type="Pfam" id="PF08541"/>
    </source>
</evidence>
<organism evidence="4 5">
    <name type="scientific">Dactylosporangium cerinum</name>
    <dbReference type="NCBI Taxonomy" id="1434730"/>
    <lineage>
        <taxon>Bacteria</taxon>
        <taxon>Bacillati</taxon>
        <taxon>Actinomycetota</taxon>
        <taxon>Actinomycetes</taxon>
        <taxon>Micromonosporales</taxon>
        <taxon>Micromonosporaceae</taxon>
        <taxon>Dactylosporangium</taxon>
    </lineage>
</organism>
<name>A0ABV9VV17_9ACTN</name>
<dbReference type="InterPro" id="IPR013747">
    <property type="entry name" value="ACP_syn_III_C"/>
</dbReference>
<reference evidence="5" key="1">
    <citation type="journal article" date="2019" name="Int. J. Syst. Evol. Microbiol.">
        <title>The Global Catalogue of Microorganisms (GCM) 10K type strain sequencing project: providing services to taxonomists for standard genome sequencing and annotation.</title>
        <authorList>
            <consortium name="The Broad Institute Genomics Platform"/>
            <consortium name="The Broad Institute Genome Sequencing Center for Infectious Disease"/>
            <person name="Wu L."/>
            <person name="Ma J."/>
        </authorList>
    </citation>
    <scope>NUCLEOTIDE SEQUENCE [LARGE SCALE GENOMIC DNA]</scope>
    <source>
        <strain evidence="5">CGMCC 4.7152</strain>
    </source>
</reference>